<protein>
    <submittedName>
        <fullName evidence="2">DUF973 family protein</fullName>
    </submittedName>
</protein>
<dbReference type="InterPro" id="IPR009321">
    <property type="entry name" value="DUF973"/>
</dbReference>
<dbReference type="AlphaFoldDB" id="A0AAT9GMI8"/>
<dbReference type="GeneID" id="92352983"/>
<dbReference type="RefSeq" id="WP_369610355.1">
    <property type="nucleotide sequence ID" value="NZ_AP031322.1"/>
</dbReference>
<organism evidence="2">
    <name type="scientific">Sulfurisphaera javensis</name>
    <dbReference type="NCBI Taxonomy" id="2049879"/>
    <lineage>
        <taxon>Archaea</taxon>
        <taxon>Thermoproteota</taxon>
        <taxon>Thermoprotei</taxon>
        <taxon>Sulfolobales</taxon>
        <taxon>Sulfolobaceae</taxon>
        <taxon>Sulfurisphaera</taxon>
    </lineage>
</organism>
<keyword evidence="1" id="KW-0812">Transmembrane</keyword>
<evidence type="ECO:0000313" key="2">
    <source>
        <dbReference type="EMBL" id="BFH72105.1"/>
    </source>
</evidence>
<name>A0AAT9GMI8_9CREN</name>
<gene>
    <name evidence="2" type="ORF">SJAV_00490</name>
</gene>
<dbReference type="KEGG" id="sjv:SJAV_00490"/>
<dbReference type="EMBL" id="AP031322">
    <property type="protein sequence ID" value="BFH72105.1"/>
    <property type="molecule type" value="Genomic_DNA"/>
</dbReference>
<accession>A0AAT9GMI8</accession>
<evidence type="ECO:0000256" key="1">
    <source>
        <dbReference type="SAM" id="Phobius"/>
    </source>
</evidence>
<sequence length="131" mass="14014">MKGLSEGITQIIILTAAVIMTLVVIGFVFGLFGALSPMIEAYQVYNAVIYSQNGKYYVNFSIKNNLAITIDSVQVVGTPLVNSTQIYLPPGVHTLKTEFTQSANLAQGNVYTIEIALSNGNSISVSASYEG</sequence>
<feature type="transmembrane region" description="Helical" evidence="1">
    <location>
        <begin position="12"/>
        <end position="35"/>
    </location>
</feature>
<keyword evidence="1" id="KW-0472">Membrane</keyword>
<reference evidence="2" key="1">
    <citation type="submission" date="2024-03" db="EMBL/GenBank/DDBJ databases">
        <title>Complete genome sequence of Sulfurisphaera javensis strain KD-1.</title>
        <authorList>
            <person name="Sakai H."/>
            <person name="Nur N."/>
            <person name="Suwanto A."/>
            <person name="Kurosawa N."/>
        </authorList>
    </citation>
    <scope>NUCLEOTIDE SEQUENCE</scope>
    <source>
        <strain evidence="2">KD-1</strain>
    </source>
</reference>
<keyword evidence="1" id="KW-1133">Transmembrane helix</keyword>
<dbReference type="Pfam" id="PF06157">
    <property type="entry name" value="DUF973"/>
    <property type="match status" value="1"/>
</dbReference>
<proteinExistence type="predicted"/>